<dbReference type="PROSITE" id="PS51257">
    <property type="entry name" value="PROKAR_LIPOPROTEIN"/>
    <property type="match status" value="1"/>
</dbReference>
<dbReference type="Proteomes" id="UP000255050">
    <property type="component" value="Unassembled WGS sequence"/>
</dbReference>
<organism evidence="1 2">
    <name type="scientific">Klebsiella michiganensis</name>
    <dbReference type="NCBI Taxonomy" id="1134687"/>
    <lineage>
        <taxon>Bacteria</taxon>
        <taxon>Pseudomonadati</taxon>
        <taxon>Pseudomonadota</taxon>
        <taxon>Gammaproteobacteria</taxon>
        <taxon>Enterobacterales</taxon>
        <taxon>Enterobacteriaceae</taxon>
        <taxon>Klebsiella/Raoultella group</taxon>
        <taxon>Klebsiella</taxon>
    </lineage>
</organism>
<comment type="caution">
    <text evidence="1">The sequence shown here is derived from an EMBL/GenBank/DDBJ whole genome shotgun (WGS) entry which is preliminary data.</text>
</comment>
<proteinExistence type="predicted"/>
<name>A0A7H4LS39_9ENTR</name>
<evidence type="ECO:0000313" key="1">
    <source>
        <dbReference type="EMBL" id="STR38965.1"/>
    </source>
</evidence>
<dbReference type="AlphaFoldDB" id="A0A7H4LS39"/>
<protein>
    <recommendedName>
        <fullName evidence="3">BIG2 domain-containing protein</fullName>
    </recommendedName>
</protein>
<dbReference type="EMBL" id="UGJR01000002">
    <property type="protein sequence ID" value="STR38965.1"/>
    <property type="molecule type" value="Genomic_DNA"/>
</dbReference>
<reference evidence="1 2" key="1">
    <citation type="submission" date="2018-06" db="EMBL/GenBank/DDBJ databases">
        <authorList>
            <consortium name="Pathogen Informatics"/>
            <person name="Doyle S."/>
        </authorList>
    </citation>
    <scope>NUCLEOTIDE SEQUENCE [LARGE SCALE GENOMIC DNA]</scope>
    <source>
        <strain evidence="1 2">NCTC11694</strain>
    </source>
</reference>
<accession>A0A7H4LS39</accession>
<sequence length="290" mass="32649">MRFQTHRMPGAWQGLSVSLPVWGSASCNSLNARINYDWDVILLRINDEQLSRDNALMMRIVRQYGRTCRRYFFDALNEKKTHTFSAEFECDFRFFSADLRIRPVAIIPERYEIWVAPTQRITIGVSVLPAEAEDRSFTAEPADKTLCSVEAGSDSITVLGLDWGETEITLTANDGGVSAVIAVHVVSAIKITFECNNPSSPVFFTPGTDDLLLAYGDENPAQEFEPHPTIKNAYILSRDIEIGRRYDITFYNSDEVTFSDATTGYAVNTATKLHYLVGLRTDIDHIFLLP</sequence>
<dbReference type="Gene3D" id="2.60.40.1080">
    <property type="match status" value="1"/>
</dbReference>
<evidence type="ECO:0008006" key="3">
    <source>
        <dbReference type="Google" id="ProtNLM"/>
    </source>
</evidence>
<gene>
    <name evidence="1" type="ORF">NCTC11694_00102</name>
</gene>
<evidence type="ECO:0000313" key="2">
    <source>
        <dbReference type="Proteomes" id="UP000255050"/>
    </source>
</evidence>